<dbReference type="Gene3D" id="4.10.490.10">
    <property type="entry name" value="High potential iron-sulphur protein"/>
    <property type="match status" value="1"/>
</dbReference>
<evidence type="ECO:0000256" key="4">
    <source>
        <dbReference type="ARBA" id="ARBA00022485"/>
    </source>
</evidence>
<dbReference type="GO" id="GO:0046872">
    <property type="term" value="F:metal ion binding"/>
    <property type="evidence" value="ECO:0007669"/>
    <property type="project" value="UniProtKB-KW"/>
</dbReference>
<dbReference type="GO" id="GO:0009055">
    <property type="term" value="F:electron transfer activity"/>
    <property type="evidence" value="ECO:0007669"/>
    <property type="project" value="InterPro"/>
</dbReference>
<evidence type="ECO:0000256" key="7">
    <source>
        <dbReference type="ARBA" id="ARBA00023004"/>
    </source>
</evidence>
<comment type="function">
    <text evidence="1 9">Specific class of high-redox-potential 4Fe-4S ferredoxins. Functions in anaerobic electron transport in most purple and in some other photosynthetic bacteria and in at least one genus (Paracoccus) of halophilic, denitrifying bacteria.</text>
</comment>
<dbReference type="GO" id="GO:0019646">
    <property type="term" value="P:aerobic electron transport chain"/>
    <property type="evidence" value="ECO:0007669"/>
    <property type="project" value="InterPro"/>
</dbReference>
<protein>
    <recommendedName>
        <fullName evidence="9">High-potential iron-sulfur protein</fullName>
        <shortName evidence="9">HiPIP</shortName>
    </recommendedName>
</protein>
<dbReference type="InterPro" id="IPR006311">
    <property type="entry name" value="TAT_signal"/>
</dbReference>
<comment type="subunit">
    <text evidence="2 9">Homodimer.</text>
</comment>
<dbReference type="GO" id="GO:0051539">
    <property type="term" value="F:4 iron, 4 sulfur cluster binding"/>
    <property type="evidence" value="ECO:0007669"/>
    <property type="project" value="UniProtKB-KW"/>
</dbReference>
<dbReference type="Pfam" id="PF01355">
    <property type="entry name" value="HIPIP"/>
    <property type="match status" value="1"/>
</dbReference>
<dbReference type="OrthoDB" id="5298540at2"/>
<organism evidence="11 12">
    <name type="scientific">Ectothiorhodospira magna</name>
    <dbReference type="NCBI Taxonomy" id="867345"/>
    <lineage>
        <taxon>Bacteria</taxon>
        <taxon>Pseudomonadati</taxon>
        <taxon>Pseudomonadota</taxon>
        <taxon>Gammaproteobacteria</taxon>
        <taxon>Chromatiales</taxon>
        <taxon>Ectothiorhodospiraceae</taxon>
        <taxon>Ectothiorhodospira</taxon>
    </lineage>
</organism>
<evidence type="ECO:0000256" key="8">
    <source>
        <dbReference type="ARBA" id="ARBA00023014"/>
    </source>
</evidence>
<evidence type="ECO:0000256" key="6">
    <source>
        <dbReference type="ARBA" id="ARBA00022982"/>
    </source>
</evidence>
<comment type="similarity">
    <text evidence="9">Belongs to the high-potential iron-sulfur protein (HiPIP) family.</text>
</comment>
<keyword evidence="4 9" id="KW-0004">4Fe-4S</keyword>
<evidence type="ECO:0000256" key="2">
    <source>
        <dbReference type="ARBA" id="ARBA00011738"/>
    </source>
</evidence>
<dbReference type="SUPFAM" id="SSF57652">
    <property type="entry name" value="HIPIP (high potential iron protein)"/>
    <property type="match status" value="1"/>
</dbReference>
<evidence type="ECO:0000259" key="10">
    <source>
        <dbReference type="PROSITE" id="PS51373"/>
    </source>
</evidence>
<evidence type="ECO:0000256" key="9">
    <source>
        <dbReference type="RuleBase" id="RU000620"/>
    </source>
</evidence>
<keyword evidence="5 9" id="KW-0479">Metal-binding</keyword>
<keyword evidence="12" id="KW-1185">Reference proteome</keyword>
<accession>A0A1H9G6Z5</accession>
<dbReference type="EMBL" id="FOFO01000033">
    <property type="protein sequence ID" value="SEQ45871.1"/>
    <property type="molecule type" value="Genomic_DNA"/>
</dbReference>
<feature type="domain" description="High potential iron-sulfur proteins family profile" evidence="10">
    <location>
        <begin position="36"/>
        <end position="109"/>
    </location>
</feature>
<dbReference type="PROSITE" id="PS51318">
    <property type="entry name" value="TAT"/>
    <property type="match status" value="1"/>
</dbReference>
<keyword evidence="3 9" id="KW-0813">Transport</keyword>
<dbReference type="STRING" id="867345.SAMN05421693_13320"/>
<dbReference type="Proteomes" id="UP000199496">
    <property type="component" value="Unassembled WGS sequence"/>
</dbReference>
<proteinExistence type="inferred from homology"/>
<dbReference type="InterPro" id="IPR036369">
    <property type="entry name" value="HIPIP_sf"/>
</dbReference>
<keyword evidence="7 9" id="KW-0408">Iron</keyword>
<evidence type="ECO:0000256" key="3">
    <source>
        <dbReference type="ARBA" id="ARBA00022448"/>
    </source>
</evidence>
<evidence type="ECO:0000256" key="5">
    <source>
        <dbReference type="ARBA" id="ARBA00022723"/>
    </source>
</evidence>
<evidence type="ECO:0000313" key="11">
    <source>
        <dbReference type="EMBL" id="SEQ45871.1"/>
    </source>
</evidence>
<keyword evidence="6 9" id="KW-0249">Electron transport</keyword>
<dbReference type="InterPro" id="IPR000170">
    <property type="entry name" value="High_potential_FeS_prot"/>
</dbReference>
<sequence>MKTLNNTVSRRRFLQLGAYGLVAVPVVGTLGWATAAQAADKVDESSETAQALAYTHDATTTDHPAFVEGSNCANCLLYTDTGGDWGPCAVFPGQLVAAEGWCTAWVAGS</sequence>
<reference evidence="11 12" key="1">
    <citation type="submission" date="2016-10" db="EMBL/GenBank/DDBJ databases">
        <authorList>
            <person name="de Groot N.N."/>
        </authorList>
    </citation>
    <scope>NUCLEOTIDE SEQUENCE [LARGE SCALE GENOMIC DNA]</scope>
    <source>
        <strain evidence="11 12">B7-7</strain>
    </source>
</reference>
<name>A0A1H9G6Z5_9GAMM</name>
<keyword evidence="8 9" id="KW-0411">Iron-sulfur</keyword>
<dbReference type="PROSITE" id="PS51373">
    <property type="entry name" value="HIPIP"/>
    <property type="match status" value="1"/>
</dbReference>
<dbReference type="AlphaFoldDB" id="A0A1H9G6Z5"/>
<evidence type="ECO:0000313" key="12">
    <source>
        <dbReference type="Proteomes" id="UP000199496"/>
    </source>
</evidence>
<evidence type="ECO:0000256" key="1">
    <source>
        <dbReference type="ARBA" id="ARBA00002137"/>
    </source>
</evidence>
<gene>
    <name evidence="11" type="ORF">SAMN05421693_13320</name>
</gene>